<gene>
    <name evidence="1" type="ORF">ILYODFUR_018660</name>
</gene>
<proteinExistence type="predicted"/>
<accession>A0ABV0V7N9</accession>
<dbReference type="EMBL" id="JAHRIQ010094509">
    <property type="protein sequence ID" value="MEQ2252142.1"/>
    <property type="molecule type" value="Genomic_DNA"/>
</dbReference>
<protein>
    <submittedName>
        <fullName evidence="1">Uncharacterized protein</fullName>
    </submittedName>
</protein>
<reference evidence="1 2" key="1">
    <citation type="submission" date="2021-06" db="EMBL/GenBank/DDBJ databases">
        <authorList>
            <person name="Palmer J.M."/>
        </authorList>
    </citation>
    <scope>NUCLEOTIDE SEQUENCE [LARGE SCALE GENOMIC DNA]</scope>
    <source>
        <strain evidence="2">if_2019</strain>
        <tissue evidence="1">Muscle</tissue>
    </source>
</reference>
<evidence type="ECO:0000313" key="1">
    <source>
        <dbReference type="EMBL" id="MEQ2252142.1"/>
    </source>
</evidence>
<keyword evidence="2" id="KW-1185">Reference proteome</keyword>
<evidence type="ECO:0000313" key="2">
    <source>
        <dbReference type="Proteomes" id="UP001482620"/>
    </source>
</evidence>
<dbReference type="Proteomes" id="UP001482620">
    <property type="component" value="Unassembled WGS sequence"/>
</dbReference>
<comment type="caution">
    <text evidence="1">The sequence shown here is derived from an EMBL/GenBank/DDBJ whole genome shotgun (WGS) entry which is preliminary data.</text>
</comment>
<sequence length="122" mass="14009">MLVLRKNSLLLQGTPELRIPREAATYIQAWKHLLSSHLFWPEPVGECWQCRLSPPAESDRSEMCISLLRQPGAVAPLLHDGYIWTGKPAALFLQMGWKTKDLLQTYKLTVIDTTVHEDQCFY</sequence>
<name>A0ABV0V7N9_9TELE</name>
<organism evidence="1 2">
    <name type="scientific">Ilyodon furcidens</name>
    <name type="common">goldbreast splitfin</name>
    <dbReference type="NCBI Taxonomy" id="33524"/>
    <lineage>
        <taxon>Eukaryota</taxon>
        <taxon>Metazoa</taxon>
        <taxon>Chordata</taxon>
        <taxon>Craniata</taxon>
        <taxon>Vertebrata</taxon>
        <taxon>Euteleostomi</taxon>
        <taxon>Actinopterygii</taxon>
        <taxon>Neopterygii</taxon>
        <taxon>Teleostei</taxon>
        <taxon>Neoteleostei</taxon>
        <taxon>Acanthomorphata</taxon>
        <taxon>Ovalentaria</taxon>
        <taxon>Atherinomorphae</taxon>
        <taxon>Cyprinodontiformes</taxon>
        <taxon>Goodeidae</taxon>
        <taxon>Ilyodon</taxon>
    </lineage>
</organism>